<dbReference type="InterPro" id="IPR029526">
    <property type="entry name" value="PGBD"/>
</dbReference>
<dbReference type="PANTHER" id="PTHR46599:SF3">
    <property type="entry name" value="PIGGYBAC TRANSPOSABLE ELEMENT-DERIVED PROTEIN 4"/>
    <property type="match status" value="1"/>
</dbReference>
<dbReference type="EMBL" id="BMAT01007016">
    <property type="protein sequence ID" value="GFS24205.1"/>
    <property type="molecule type" value="Genomic_DNA"/>
</dbReference>
<protein>
    <submittedName>
        <fullName evidence="2">PiggyBac transposable element-derived protein 4-like</fullName>
    </submittedName>
</protein>
<sequence>MIGMKNRCIYIQFVPNKRHARFGVKKFELCDSPNAYVYHIELYAGKDFDIHHAEGQAFAVVDHLMRTLSLLSKGYKLFTDIFYTKPKLAQHLYQQKTHLCGTVRVEVPPAAAPRPQAVVPEHRLVLLEGRKEMRCYVCSTPQDRWRSRSWCPACKVGCHEQC</sequence>
<dbReference type="Proteomes" id="UP000762676">
    <property type="component" value="Unassembled WGS sequence"/>
</dbReference>
<accession>A0AAV4JPI4</accession>
<name>A0AAV4JPI4_9GAST</name>
<evidence type="ECO:0000313" key="3">
    <source>
        <dbReference type="Proteomes" id="UP000762676"/>
    </source>
</evidence>
<evidence type="ECO:0000259" key="1">
    <source>
        <dbReference type="Pfam" id="PF13843"/>
    </source>
</evidence>
<evidence type="ECO:0000313" key="2">
    <source>
        <dbReference type="EMBL" id="GFS24205.1"/>
    </source>
</evidence>
<reference evidence="2 3" key="1">
    <citation type="journal article" date="2021" name="Elife">
        <title>Chloroplast acquisition without the gene transfer in kleptoplastic sea slugs, Plakobranchus ocellatus.</title>
        <authorList>
            <person name="Maeda T."/>
            <person name="Takahashi S."/>
            <person name="Yoshida T."/>
            <person name="Shimamura S."/>
            <person name="Takaki Y."/>
            <person name="Nagai Y."/>
            <person name="Toyoda A."/>
            <person name="Suzuki Y."/>
            <person name="Arimoto A."/>
            <person name="Ishii H."/>
            <person name="Satoh N."/>
            <person name="Nishiyama T."/>
            <person name="Hasebe M."/>
            <person name="Maruyama T."/>
            <person name="Minagawa J."/>
            <person name="Obokata J."/>
            <person name="Shigenobu S."/>
        </authorList>
    </citation>
    <scope>NUCLEOTIDE SEQUENCE [LARGE SCALE GENOMIC DNA]</scope>
</reference>
<dbReference type="Pfam" id="PF13843">
    <property type="entry name" value="DDE_Tnp_1_7"/>
    <property type="match status" value="1"/>
</dbReference>
<organism evidence="2 3">
    <name type="scientific">Elysia marginata</name>
    <dbReference type="NCBI Taxonomy" id="1093978"/>
    <lineage>
        <taxon>Eukaryota</taxon>
        <taxon>Metazoa</taxon>
        <taxon>Spiralia</taxon>
        <taxon>Lophotrochozoa</taxon>
        <taxon>Mollusca</taxon>
        <taxon>Gastropoda</taxon>
        <taxon>Heterobranchia</taxon>
        <taxon>Euthyneura</taxon>
        <taxon>Panpulmonata</taxon>
        <taxon>Sacoglossa</taxon>
        <taxon>Placobranchoidea</taxon>
        <taxon>Plakobranchidae</taxon>
        <taxon>Elysia</taxon>
    </lineage>
</organism>
<dbReference type="PANTHER" id="PTHR46599">
    <property type="entry name" value="PIGGYBAC TRANSPOSABLE ELEMENT-DERIVED PROTEIN 4"/>
    <property type="match status" value="1"/>
</dbReference>
<comment type="caution">
    <text evidence="2">The sequence shown here is derived from an EMBL/GenBank/DDBJ whole genome shotgun (WGS) entry which is preliminary data.</text>
</comment>
<keyword evidence="3" id="KW-1185">Reference proteome</keyword>
<feature type="domain" description="PiggyBac transposable element-derived protein" evidence="1">
    <location>
        <begin position="1"/>
        <end position="108"/>
    </location>
</feature>
<gene>
    <name evidence="2" type="ORF">ElyMa_003409500</name>
</gene>
<proteinExistence type="predicted"/>
<dbReference type="AlphaFoldDB" id="A0AAV4JPI4"/>